<feature type="region of interest" description="Disordered" evidence="1">
    <location>
        <begin position="35"/>
        <end position="54"/>
    </location>
</feature>
<organism evidence="2 3">
    <name type="scientific">Acidovorax bellezanensis</name>
    <dbReference type="NCBI Taxonomy" id="2976702"/>
    <lineage>
        <taxon>Bacteria</taxon>
        <taxon>Pseudomonadati</taxon>
        <taxon>Pseudomonadota</taxon>
        <taxon>Betaproteobacteria</taxon>
        <taxon>Burkholderiales</taxon>
        <taxon>Comamonadaceae</taxon>
        <taxon>Acidovorax</taxon>
    </lineage>
</organism>
<comment type="caution">
    <text evidence="2">The sequence shown here is derived from an EMBL/GenBank/DDBJ whole genome shotgun (WGS) entry which is preliminary data.</text>
</comment>
<evidence type="ECO:0000313" key="2">
    <source>
        <dbReference type="EMBL" id="MCT9813405.1"/>
    </source>
</evidence>
<gene>
    <name evidence="2" type="ORF">N0K08_22470</name>
</gene>
<dbReference type="Proteomes" id="UP001525968">
    <property type="component" value="Unassembled WGS sequence"/>
</dbReference>
<name>A0ABT2PSF4_9BURK</name>
<dbReference type="RefSeq" id="WP_261502723.1">
    <property type="nucleotide sequence ID" value="NZ_JAODYH010000017.1"/>
</dbReference>
<proteinExistence type="predicted"/>
<evidence type="ECO:0000256" key="1">
    <source>
        <dbReference type="SAM" id="MobiDB-lite"/>
    </source>
</evidence>
<reference evidence="2 3" key="1">
    <citation type="submission" date="2022-09" db="EMBL/GenBank/DDBJ databases">
        <title>Draft genome of isolate Be4.</title>
        <authorList>
            <person name="Sanchez-Castro I."/>
            <person name="Martinez-Rodriguez P."/>
            <person name="Descostes M."/>
            <person name="Merroun M."/>
        </authorList>
    </citation>
    <scope>NUCLEOTIDE SEQUENCE [LARGE SCALE GENOMIC DNA]</scope>
    <source>
        <strain evidence="2 3">Be4</strain>
    </source>
</reference>
<evidence type="ECO:0000313" key="3">
    <source>
        <dbReference type="Proteomes" id="UP001525968"/>
    </source>
</evidence>
<keyword evidence="3" id="KW-1185">Reference proteome</keyword>
<protein>
    <submittedName>
        <fullName evidence="2">Uncharacterized protein</fullName>
    </submittedName>
</protein>
<dbReference type="EMBL" id="JAODYH010000017">
    <property type="protein sequence ID" value="MCT9813405.1"/>
    <property type="molecule type" value="Genomic_DNA"/>
</dbReference>
<accession>A0ABT2PSF4</accession>
<sequence>MAIVLIVSTLAQAGPAPWYWWASKLDGQQICRQTSPGAGWERASGPFRNPRCTT</sequence>